<accession>A0A4Z1IIZ2</accession>
<proteinExistence type="predicted"/>
<gene>
    <name evidence="1" type="ORF">BELL_1241g00030</name>
</gene>
<evidence type="ECO:0000313" key="2">
    <source>
        <dbReference type="Proteomes" id="UP000297229"/>
    </source>
</evidence>
<evidence type="ECO:0000313" key="1">
    <source>
        <dbReference type="EMBL" id="TGO59522.1"/>
    </source>
</evidence>
<dbReference type="AlphaFoldDB" id="A0A4Z1IIZ2"/>
<dbReference type="Proteomes" id="UP000297229">
    <property type="component" value="Unassembled WGS sequence"/>
</dbReference>
<organism evidence="1 2">
    <name type="scientific">Botrytis elliptica</name>
    <dbReference type="NCBI Taxonomy" id="278938"/>
    <lineage>
        <taxon>Eukaryota</taxon>
        <taxon>Fungi</taxon>
        <taxon>Dikarya</taxon>
        <taxon>Ascomycota</taxon>
        <taxon>Pezizomycotina</taxon>
        <taxon>Leotiomycetes</taxon>
        <taxon>Helotiales</taxon>
        <taxon>Sclerotiniaceae</taxon>
        <taxon>Botrytis</taxon>
    </lineage>
</organism>
<name>A0A4Z1IIZ2_9HELO</name>
<protein>
    <submittedName>
        <fullName evidence="1">Uncharacterized protein</fullName>
    </submittedName>
</protein>
<keyword evidence="2" id="KW-1185">Reference proteome</keyword>
<reference evidence="1 2" key="1">
    <citation type="submission" date="2017-12" db="EMBL/GenBank/DDBJ databases">
        <title>Comparative genomics of Botrytis spp.</title>
        <authorList>
            <person name="Valero-Jimenez C.A."/>
            <person name="Tapia P."/>
            <person name="Veloso J."/>
            <person name="Silva-Moreno E."/>
            <person name="Staats M."/>
            <person name="Valdes J.H."/>
            <person name="Van Kan J.A.L."/>
        </authorList>
    </citation>
    <scope>NUCLEOTIDE SEQUENCE [LARGE SCALE GENOMIC DNA]</scope>
    <source>
        <strain evidence="1 2">Be9601</strain>
    </source>
</reference>
<sequence length="203" mass="23842">MTTILPIDLKTPLLTNQIARLRILKLLIDFLTTFQNHNRFSLAKQAKERRARAGKKSEEKWKSGIIPWTRMTGRLELRKLRQVHSTKSHHKWIDKSGAIAKREAEELLNVHFKTLFQMNMGFRIWPELSKGKDMTADSEEGKTTLARAHDFVQFWLWYDKGNDCSPGTRKPLRKCLEWFKSPNDCSYYNQYLKDRAVQSVSDT</sequence>
<comment type="caution">
    <text evidence="1">The sequence shown here is derived from an EMBL/GenBank/DDBJ whole genome shotgun (WGS) entry which is preliminary data.</text>
</comment>
<dbReference type="EMBL" id="PQXM01001239">
    <property type="protein sequence ID" value="TGO59522.1"/>
    <property type="molecule type" value="Genomic_DNA"/>
</dbReference>